<organism evidence="2 3">
    <name type="scientific">Forsythia ovata</name>
    <dbReference type="NCBI Taxonomy" id="205694"/>
    <lineage>
        <taxon>Eukaryota</taxon>
        <taxon>Viridiplantae</taxon>
        <taxon>Streptophyta</taxon>
        <taxon>Embryophyta</taxon>
        <taxon>Tracheophyta</taxon>
        <taxon>Spermatophyta</taxon>
        <taxon>Magnoliopsida</taxon>
        <taxon>eudicotyledons</taxon>
        <taxon>Gunneridae</taxon>
        <taxon>Pentapetalae</taxon>
        <taxon>asterids</taxon>
        <taxon>lamiids</taxon>
        <taxon>Lamiales</taxon>
        <taxon>Oleaceae</taxon>
        <taxon>Forsythieae</taxon>
        <taxon>Forsythia</taxon>
    </lineage>
</organism>
<dbReference type="EMBL" id="JBFOLJ010000003">
    <property type="protein sequence ID" value="KAL2548974.1"/>
    <property type="molecule type" value="Genomic_DNA"/>
</dbReference>
<evidence type="ECO:0000313" key="3">
    <source>
        <dbReference type="Proteomes" id="UP001604277"/>
    </source>
</evidence>
<name>A0ABD1WH18_9LAMI</name>
<reference evidence="3" key="1">
    <citation type="submission" date="2024-07" db="EMBL/GenBank/DDBJ databases">
        <title>Two chromosome-level genome assemblies of Korean endemic species Abeliophyllum distichum and Forsythia ovata (Oleaceae).</title>
        <authorList>
            <person name="Jang H."/>
        </authorList>
    </citation>
    <scope>NUCLEOTIDE SEQUENCE [LARGE SCALE GENOMIC DNA]</scope>
</reference>
<sequence length="169" mass="18646">MIFAELSLKGGEKYQDAHPTSANPRQTTLVPNVLPRVRVEGEEDGKGKTNGTCPEKARKPRTTSSRSPHNLAVEDDEDVETNRVAEPQGLEGSDYDQLVHIRKTLEGGPSDINPEVFNMISPHLQRALTTVDSFWTHGWANYYAKLVVKAKLSAVKAVAARSLVLIEEI</sequence>
<keyword evidence="3" id="KW-1185">Reference proteome</keyword>
<gene>
    <name evidence="2" type="ORF">Fot_10504</name>
</gene>
<dbReference type="AlphaFoldDB" id="A0ABD1WH18"/>
<feature type="compositionally biased region" description="Basic and acidic residues" evidence="1">
    <location>
        <begin position="37"/>
        <end position="47"/>
    </location>
</feature>
<accession>A0ABD1WH18</accession>
<protein>
    <submittedName>
        <fullName evidence="2">Uncharacterized protein</fullName>
    </submittedName>
</protein>
<feature type="compositionally biased region" description="Polar residues" evidence="1">
    <location>
        <begin position="18"/>
        <end position="30"/>
    </location>
</feature>
<feature type="region of interest" description="Disordered" evidence="1">
    <location>
        <begin position="6"/>
        <end position="81"/>
    </location>
</feature>
<evidence type="ECO:0000313" key="2">
    <source>
        <dbReference type="EMBL" id="KAL2548974.1"/>
    </source>
</evidence>
<dbReference type="Proteomes" id="UP001604277">
    <property type="component" value="Unassembled WGS sequence"/>
</dbReference>
<comment type="caution">
    <text evidence="2">The sequence shown here is derived from an EMBL/GenBank/DDBJ whole genome shotgun (WGS) entry which is preliminary data.</text>
</comment>
<evidence type="ECO:0000256" key="1">
    <source>
        <dbReference type="SAM" id="MobiDB-lite"/>
    </source>
</evidence>
<proteinExistence type="predicted"/>